<organism evidence="1">
    <name type="scientific">Apophua simplicipes ichnovirus</name>
    <dbReference type="NCBI Taxonomy" id="1329648"/>
    <lineage>
        <taxon>Viruses</taxon>
        <taxon>Viruses incertae sedis</taxon>
        <taxon>Polydnaviriformidae</taxon>
        <taxon>Ichnoviriform</taxon>
    </lineage>
</organism>
<protein>
    <submittedName>
        <fullName evidence="1">AsIV-cont00055-ORF1</fullName>
    </submittedName>
</protein>
<name>S5DMJ8_9VIRU</name>
<reference evidence="1" key="1">
    <citation type="journal article" date="2013" name="J. Gen. Virol.">
        <title>Ultrastructural and genomic characterization of a second banchine polydnavirus confirms the existence of shared features within this ichnovirus lineage.</title>
        <authorList>
            <person name="Djoumad A."/>
            <person name="Stoltz D."/>
            <person name="Beliveau C."/>
            <person name="Boyle B."/>
            <person name="Kuhn L."/>
            <person name="Cusson M."/>
        </authorList>
    </citation>
    <scope>NUCLEOTIDE SEQUENCE</scope>
</reference>
<evidence type="ECO:0000313" key="1">
    <source>
        <dbReference type="EMBL" id="AGQ20171.1"/>
    </source>
</evidence>
<sequence length="55" mass="6420">MIRNGLNQAQQAKLDDLIAKLISLNADLRYLRACQHLTIRQKIEKMVITRKKKKS</sequence>
<proteinExistence type="predicted"/>
<dbReference type="EMBL" id="KC752261">
    <property type="protein sequence ID" value="AGQ20171.1"/>
    <property type="molecule type" value="Genomic_DNA"/>
</dbReference>
<accession>S5DMJ8</accession>